<feature type="compositionally biased region" description="Low complexity" evidence="1">
    <location>
        <begin position="110"/>
        <end position="120"/>
    </location>
</feature>
<gene>
    <name evidence="2" type="ORF">BN1723_004060</name>
</gene>
<protein>
    <submittedName>
        <fullName evidence="2">Uncharacterized protein</fullName>
    </submittedName>
</protein>
<proteinExistence type="predicted"/>
<sequence>MATEDCKRGGIIVRSVAKRVEASRTVSKAVESGVERGGGREGAKRRVLAMNARPQPAQAQAQIQPEVKTKPQPQRIVRTQPQSQRFVRPESPEPKTRQRHPQIEQPAPITTAAVTAAAAASGTGSRTPEPPHAQAPTTADRTVHVSDGTSAPIQAQQTDSAPPSGRAELEDQDSSEEDEEDEEEDLVDGATAHTESEPYGAEAVPVNTTRHSSPPSFSTSSTAVDSFADNVVSSAPPKQYGSVRSLREHSNSPSQAGGSVMKKKKFGKLRRMFGLND</sequence>
<dbReference type="EMBL" id="CVQI01026668">
    <property type="protein sequence ID" value="CRK34418.1"/>
    <property type="molecule type" value="Genomic_DNA"/>
</dbReference>
<organism evidence="2 3">
    <name type="scientific">Verticillium longisporum</name>
    <name type="common">Verticillium dahliae var. longisporum</name>
    <dbReference type="NCBI Taxonomy" id="100787"/>
    <lineage>
        <taxon>Eukaryota</taxon>
        <taxon>Fungi</taxon>
        <taxon>Dikarya</taxon>
        <taxon>Ascomycota</taxon>
        <taxon>Pezizomycotina</taxon>
        <taxon>Sordariomycetes</taxon>
        <taxon>Hypocreomycetidae</taxon>
        <taxon>Glomerellales</taxon>
        <taxon>Plectosphaerellaceae</taxon>
        <taxon>Verticillium</taxon>
    </lineage>
</organism>
<feature type="region of interest" description="Disordered" evidence="1">
    <location>
        <begin position="52"/>
        <end position="277"/>
    </location>
</feature>
<reference evidence="3" key="1">
    <citation type="submission" date="2015-05" db="EMBL/GenBank/DDBJ databases">
        <authorList>
            <person name="Fogelqvist Johan"/>
        </authorList>
    </citation>
    <scope>NUCLEOTIDE SEQUENCE [LARGE SCALE GENOMIC DNA]</scope>
</reference>
<feature type="compositionally biased region" description="Polar residues" evidence="1">
    <location>
        <begin position="147"/>
        <end position="161"/>
    </location>
</feature>
<evidence type="ECO:0000313" key="2">
    <source>
        <dbReference type="EMBL" id="CRK34418.1"/>
    </source>
</evidence>
<dbReference type="Proteomes" id="UP000045706">
    <property type="component" value="Unassembled WGS sequence"/>
</dbReference>
<feature type="compositionally biased region" description="Acidic residues" evidence="1">
    <location>
        <begin position="170"/>
        <end position="187"/>
    </location>
</feature>
<feature type="compositionally biased region" description="Low complexity" evidence="1">
    <location>
        <begin position="212"/>
        <end position="222"/>
    </location>
</feature>
<name>A0A0G4MJF0_VERLO</name>
<feature type="compositionally biased region" description="Basic and acidic residues" evidence="1">
    <location>
        <begin position="87"/>
        <end position="96"/>
    </location>
</feature>
<feature type="compositionally biased region" description="Basic residues" evidence="1">
    <location>
        <begin position="261"/>
        <end position="271"/>
    </location>
</feature>
<accession>A0A0G4MJF0</accession>
<evidence type="ECO:0000313" key="3">
    <source>
        <dbReference type="Proteomes" id="UP000045706"/>
    </source>
</evidence>
<dbReference type="AlphaFoldDB" id="A0A0G4MJF0"/>
<evidence type="ECO:0000256" key="1">
    <source>
        <dbReference type="SAM" id="MobiDB-lite"/>
    </source>
</evidence>
<feature type="compositionally biased region" description="Low complexity" evidence="1">
    <location>
        <begin position="54"/>
        <end position="65"/>
    </location>
</feature>